<evidence type="ECO:0000256" key="1">
    <source>
        <dbReference type="ARBA" id="ARBA00022946"/>
    </source>
</evidence>
<dbReference type="InterPro" id="IPR006222">
    <property type="entry name" value="GCVT_N"/>
</dbReference>
<dbReference type="GO" id="GO:0016226">
    <property type="term" value="P:iron-sulfur cluster assembly"/>
    <property type="evidence" value="ECO:0007669"/>
    <property type="project" value="TreeGrafter"/>
</dbReference>
<dbReference type="AlphaFoldDB" id="A0A2W4QVD1"/>
<dbReference type="PANTHER" id="PTHR22602">
    <property type="entry name" value="TRANSFERASE CAF17, MITOCHONDRIAL-RELATED"/>
    <property type="match status" value="1"/>
</dbReference>
<evidence type="ECO:0000313" key="4">
    <source>
        <dbReference type="Proteomes" id="UP000249396"/>
    </source>
</evidence>
<dbReference type="EMBL" id="QJPH01000508">
    <property type="protein sequence ID" value="PZN71818.1"/>
    <property type="molecule type" value="Genomic_DNA"/>
</dbReference>
<gene>
    <name evidence="3" type="ORF">DM484_25635</name>
</gene>
<comment type="caution">
    <text evidence="3">The sequence shown here is derived from an EMBL/GenBank/DDBJ whole genome shotgun (WGS) entry which is preliminary data.</text>
</comment>
<evidence type="ECO:0000259" key="2">
    <source>
        <dbReference type="Pfam" id="PF01571"/>
    </source>
</evidence>
<protein>
    <submittedName>
        <fullName evidence="3">Folate-binding protein YgfZ</fullName>
    </submittedName>
</protein>
<organism evidence="3 4">
    <name type="scientific">Candidatus Methylumidiphilus alinenensis</name>
    <dbReference type="NCBI Taxonomy" id="2202197"/>
    <lineage>
        <taxon>Bacteria</taxon>
        <taxon>Pseudomonadati</taxon>
        <taxon>Pseudomonadota</taxon>
        <taxon>Gammaproteobacteria</taxon>
        <taxon>Methylococcales</taxon>
        <taxon>Candidatus Methylumidiphilus</taxon>
    </lineage>
</organism>
<proteinExistence type="predicted"/>
<dbReference type="InterPro" id="IPR045179">
    <property type="entry name" value="YgfZ/GcvT"/>
</dbReference>
<reference evidence="3 4" key="1">
    <citation type="journal article" date="2018" name="Aquat. Microb. Ecol.">
        <title>Gammaproteobacterial methanotrophs dominate.</title>
        <authorList>
            <person name="Rissanen A.J."/>
            <person name="Saarenheimo J."/>
            <person name="Tiirola M."/>
            <person name="Peura S."/>
            <person name="Aalto S.L."/>
            <person name="Karvinen A."/>
            <person name="Nykanen H."/>
        </authorList>
    </citation>
    <scope>NUCLEOTIDE SEQUENCE [LARGE SCALE GENOMIC DNA]</scope>
    <source>
        <strain evidence="3">AMbin10</strain>
    </source>
</reference>
<accession>A0A2W4QVD1</accession>
<dbReference type="PANTHER" id="PTHR22602:SF0">
    <property type="entry name" value="TRANSFERASE CAF17, MITOCHONDRIAL-RELATED"/>
    <property type="match status" value="1"/>
</dbReference>
<dbReference type="InterPro" id="IPR029043">
    <property type="entry name" value="GcvT/YgfZ_C"/>
</dbReference>
<name>A0A2W4QVD1_9GAMM</name>
<dbReference type="Pfam" id="PF01571">
    <property type="entry name" value="GCV_T"/>
    <property type="match status" value="1"/>
</dbReference>
<dbReference type="Gene3D" id="3.30.1360.120">
    <property type="entry name" value="Probable tRNA modification gtpase trme, domain 1"/>
    <property type="match status" value="1"/>
</dbReference>
<dbReference type="SUPFAM" id="SSF101790">
    <property type="entry name" value="Aminomethyltransferase beta-barrel domain"/>
    <property type="match status" value="1"/>
</dbReference>
<dbReference type="SUPFAM" id="SSF103025">
    <property type="entry name" value="Folate-binding domain"/>
    <property type="match status" value="1"/>
</dbReference>
<dbReference type="InterPro" id="IPR027266">
    <property type="entry name" value="TrmE/GcvT-like"/>
</dbReference>
<dbReference type="Proteomes" id="UP000249396">
    <property type="component" value="Unassembled WGS sequence"/>
</dbReference>
<feature type="domain" description="GCVT N-terminal" evidence="2">
    <location>
        <begin position="13"/>
        <end position="119"/>
    </location>
</feature>
<sequence>MSIENWYSPLPEMGILAVSGKDAAKFLQGQATCDILGLPPGQTSLGALCTAKGRAIAVFRVLRAEDKIYLLLPTEILETVKKRLRMYILRDDVKIDDETWGWTIFGLFGEKSAEALQILGLPLLTQENEAEGQESFYTQFYAIRIPDASNPRFLTLVDAEKTAGMCRFLDVHGLFRCGPSRWTLEDIRAGLPSISAATVEEFVPQMLNLDLVGGISFKKGCYTGQEIIARAHYLGSLKRRMVRLTGIGEPIPKAGDSLQAEGHDGPSPGMSVCSAPDEEGGFELLAVVSTSLLEGGEAVFQTTGGIGLALSKLPYPIPYINDRVT</sequence>
<dbReference type="NCBIfam" id="TIGR03317">
    <property type="entry name" value="ygfZ_signature"/>
    <property type="match status" value="1"/>
</dbReference>
<keyword evidence="1" id="KW-0809">Transit peptide</keyword>
<dbReference type="InterPro" id="IPR017703">
    <property type="entry name" value="YgfZ/GCV_T_CS"/>
</dbReference>
<evidence type="ECO:0000313" key="3">
    <source>
        <dbReference type="EMBL" id="PZN71818.1"/>
    </source>
</evidence>